<keyword evidence="3" id="KW-1185">Reference proteome</keyword>
<feature type="compositionally biased region" description="Polar residues" evidence="1">
    <location>
        <begin position="1"/>
        <end position="12"/>
    </location>
</feature>
<proteinExistence type="predicted"/>
<name>A0A7J6WJ40_THATH</name>
<comment type="caution">
    <text evidence="2">The sequence shown here is derived from an EMBL/GenBank/DDBJ whole genome shotgun (WGS) entry which is preliminary data.</text>
</comment>
<evidence type="ECO:0000313" key="2">
    <source>
        <dbReference type="EMBL" id="KAF5196455.1"/>
    </source>
</evidence>
<feature type="compositionally biased region" description="Basic and acidic residues" evidence="1">
    <location>
        <begin position="14"/>
        <end position="23"/>
    </location>
</feature>
<feature type="region of interest" description="Disordered" evidence="1">
    <location>
        <begin position="124"/>
        <end position="178"/>
    </location>
</feature>
<dbReference type="Proteomes" id="UP000554482">
    <property type="component" value="Unassembled WGS sequence"/>
</dbReference>
<dbReference type="EMBL" id="JABWDY010015975">
    <property type="protein sequence ID" value="KAF5196455.1"/>
    <property type="molecule type" value="Genomic_DNA"/>
</dbReference>
<evidence type="ECO:0000256" key="1">
    <source>
        <dbReference type="SAM" id="MobiDB-lite"/>
    </source>
</evidence>
<accession>A0A7J6WJ40</accession>
<evidence type="ECO:0000313" key="3">
    <source>
        <dbReference type="Proteomes" id="UP000554482"/>
    </source>
</evidence>
<protein>
    <submittedName>
        <fullName evidence="2">Uncharacterized protein</fullName>
    </submittedName>
</protein>
<gene>
    <name evidence="2" type="ORF">FRX31_013958</name>
</gene>
<feature type="compositionally biased region" description="Polar residues" evidence="1">
    <location>
        <begin position="125"/>
        <end position="145"/>
    </location>
</feature>
<organism evidence="2 3">
    <name type="scientific">Thalictrum thalictroides</name>
    <name type="common">Rue-anemone</name>
    <name type="synonym">Anemone thalictroides</name>
    <dbReference type="NCBI Taxonomy" id="46969"/>
    <lineage>
        <taxon>Eukaryota</taxon>
        <taxon>Viridiplantae</taxon>
        <taxon>Streptophyta</taxon>
        <taxon>Embryophyta</taxon>
        <taxon>Tracheophyta</taxon>
        <taxon>Spermatophyta</taxon>
        <taxon>Magnoliopsida</taxon>
        <taxon>Ranunculales</taxon>
        <taxon>Ranunculaceae</taxon>
        <taxon>Thalictroideae</taxon>
        <taxon>Thalictrum</taxon>
    </lineage>
</organism>
<dbReference type="AlphaFoldDB" id="A0A7J6WJ40"/>
<sequence>MNGLKTSTSSNPKIVDKEGDKNSSNRFAALENEEEVEYPPYNVIVLVADEPVVEENQIVEGEGDVLEQYKEEHQTFLQQCEENQSEIQKSTEPLMEVEIFNDHITKPDQQKAKEVMNASKEVVNVQKSRSGTQNHSKAMMDQNTKGGVKKGSNVLKKTRIQKEQQQINAGGRKTRASL</sequence>
<feature type="region of interest" description="Disordered" evidence="1">
    <location>
        <begin position="1"/>
        <end position="33"/>
    </location>
</feature>
<reference evidence="2 3" key="1">
    <citation type="submission" date="2020-06" db="EMBL/GenBank/DDBJ databases">
        <title>Transcriptomic and genomic resources for Thalictrum thalictroides and T. hernandezii: Facilitating candidate gene discovery in an emerging model plant lineage.</title>
        <authorList>
            <person name="Arias T."/>
            <person name="Riano-Pachon D.M."/>
            <person name="Di Stilio V.S."/>
        </authorList>
    </citation>
    <scope>NUCLEOTIDE SEQUENCE [LARGE SCALE GENOMIC DNA]</scope>
    <source>
        <strain evidence="3">cv. WT478/WT964</strain>
        <tissue evidence="2">Leaves</tissue>
    </source>
</reference>